<evidence type="ECO:0000313" key="1">
    <source>
        <dbReference type="EMBL" id="CRL03951.1"/>
    </source>
</evidence>
<sequence>MKHIAWIRRIRSKGVKAGRLRTPSDIIHDSCSLGAQKASRWVMLKQKRETHMSFVYQQSTVVEYWKETKHKPP</sequence>
<organism evidence="1 2">
    <name type="scientific">Clunio marinus</name>
    <dbReference type="NCBI Taxonomy" id="568069"/>
    <lineage>
        <taxon>Eukaryota</taxon>
        <taxon>Metazoa</taxon>
        <taxon>Ecdysozoa</taxon>
        <taxon>Arthropoda</taxon>
        <taxon>Hexapoda</taxon>
        <taxon>Insecta</taxon>
        <taxon>Pterygota</taxon>
        <taxon>Neoptera</taxon>
        <taxon>Endopterygota</taxon>
        <taxon>Diptera</taxon>
        <taxon>Nematocera</taxon>
        <taxon>Chironomoidea</taxon>
        <taxon>Chironomidae</taxon>
        <taxon>Clunio</taxon>
    </lineage>
</organism>
<dbReference type="AlphaFoldDB" id="A0A1J1IUU2"/>
<protein>
    <submittedName>
        <fullName evidence="1">CLUMA_CG017072, isoform A</fullName>
    </submittedName>
</protein>
<accession>A0A1J1IUU2</accession>
<name>A0A1J1IUU2_9DIPT</name>
<keyword evidence="2" id="KW-1185">Reference proteome</keyword>
<dbReference type="Proteomes" id="UP000183832">
    <property type="component" value="Unassembled WGS sequence"/>
</dbReference>
<proteinExistence type="predicted"/>
<evidence type="ECO:0000313" key="2">
    <source>
        <dbReference type="Proteomes" id="UP000183832"/>
    </source>
</evidence>
<dbReference type="EMBL" id="CVRI01000060">
    <property type="protein sequence ID" value="CRL03951.1"/>
    <property type="molecule type" value="Genomic_DNA"/>
</dbReference>
<reference evidence="1 2" key="1">
    <citation type="submission" date="2015-04" db="EMBL/GenBank/DDBJ databases">
        <authorList>
            <person name="Syromyatnikov M.Y."/>
            <person name="Popov V.N."/>
        </authorList>
    </citation>
    <scope>NUCLEOTIDE SEQUENCE [LARGE SCALE GENOMIC DNA]</scope>
</reference>
<gene>
    <name evidence="1" type="ORF">CLUMA_CG017072</name>
</gene>